<dbReference type="RefSeq" id="WP_219529654.1">
    <property type="nucleotide sequence ID" value="NZ_JAHKRM010000007.1"/>
</dbReference>
<accession>A0ABW4GEB5</accession>
<organism evidence="8 9">
    <name type="scientific">Nonomuraea guangzhouensis</name>
    <dbReference type="NCBI Taxonomy" id="1291555"/>
    <lineage>
        <taxon>Bacteria</taxon>
        <taxon>Bacillati</taxon>
        <taxon>Actinomycetota</taxon>
        <taxon>Actinomycetes</taxon>
        <taxon>Streptosporangiales</taxon>
        <taxon>Streptosporangiaceae</taxon>
        <taxon>Nonomuraea</taxon>
    </lineage>
</organism>
<evidence type="ECO:0000313" key="8">
    <source>
        <dbReference type="EMBL" id="MFD1541052.1"/>
    </source>
</evidence>
<evidence type="ECO:0000256" key="3">
    <source>
        <dbReference type="ARBA" id="ARBA00022448"/>
    </source>
</evidence>
<dbReference type="PANTHER" id="PTHR42711">
    <property type="entry name" value="ABC TRANSPORTER ATP-BINDING PROTEIN"/>
    <property type="match status" value="1"/>
</dbReference>
<evidence type="ECO:0000256" key="5">
    <source>
        <dbReference type="ARBA" id="ARBA00022840"/>
    </source>
</evidence>
<protein>
    <submittedName>
        <fullName evidence="8">ATP-binding cassette domain-containing protein</fullName>
    </submittedName>
</protein>
<evidence type="ECO:0000256" key="4">
    <source>
        <dbReference type="ARBA" id="ARBA00022741"/>
    </source>
</evidence>
<keyword evidence="6" id="KW-0046">Antibiotic resistance</keyword>
<name>A0ABW4GEB5_9ACTN</name>
<evidence type="ECO:0000256" key="1">
    <source>
        <dbReference type="ARBA" id="ARBA00004202"/>
    </source>
</evidence>
<dbReference type="PROSITE" id="PS50893">
    <property type="entry name" value="ABC_TRANSPORTER_2"/>
    <property type="match status" value="1"/>
</dbReference>
<evidence type="ECO:0000259" key="7">
    <source>
        <dbReference type="PROSITE" id="PS50893"/>
    </source>
</evidence>
<dbReference type="Pfam" id="PF00005">
    <property type="entry name" value="ABC_tran"/>
    <property type="match status" value="1"/>
</dbReference>
<evidence type="ECO:0000256" key="2">
    <source>
        <dbReference type="ARBA" id="ARBA00005417"/>
    </source>
</evidence>
<dbReference type="SMART" id="SM00382">
    <property type="entry name" value="AAA"/>
    <property type="match status" value="1"/>
</dbReference>
<evidence type="ECO:0000313" key="9">
    <source>
        <dbReference type="Proteomes" id="UP001597097"/>
    </source>
</evidence>
<feature type="domain" description="ABC transporter" evidence="7">
    <location>
        <begin position="2"/>
        <end position="220"/>
    </location>
</feature>
<comment type="subcellular location">
    <subcellularLocation>
        <location evidence="1">Cell membrane</location>
        <topology evidence="1">Peripheral membrane protein</topology>
    </subcellularLocation>
</comment>
<dbReference type="PANTHER" id="PTHR42711:SF5">
    <property type="entry name" value="ABC TRANSPORTER ATP-BINDING PROTEIN NATA"/>
    <property type="match status" value="1"/>
</dbReference>
<comment type="similarity">
    <text evidence="2">Belongs to the ABC transporter superfamily.</text>
</comment>
<sequence length="268" mass="28222">MLKATGLVKRFHEVTALDGFCLDVAPGEIAGLVGHNGAGKTTFFEIASGLLSPESGNIAVKGQVGVAPQQLALYPSVTVRETLRFFGGLAGLRRAALKQAIDRVAEELLLTGELDRRVGILSGGQQRRTQAATALVADPAVLLLDEPTVGADPETRAALLAAVRRRAKNGATVVYATHYLPELAELGATIAVAKNGRVIARGTGEELLKGLPGEVRVTLDGDEELAVTTADPTATLAELLRGLDRPVRAIDIRQPSLDDLYKELSHVA</sequence>
<keyword evidence="3" id="KW-0813">Transport</keyword>
<dbReference type="InterPro" id="IPR003439">
    <property type="entry name" value="ABC_transporter-like_ATP-bd"/>
</dbReference>
<dbReference type="Proteomes" id="UP001597097">
    <property type="component" value="Unassembled WGS sequence"/>
</dbReference>
<dbReference type="InterPro" id="IPR050763">
    <property type="entry name" value="ABC_transporter_ATP-binding"/>
</dbReference>
<comment type="caution">
    <text evidence="8">The sequence shown here is derived from an EMBL/GenBank/DDBJ whole genome shotgun (WGS) entry which is preliminary data.</text>
</comment>
<evidence type="ECO:0000256" key="6">
    <source>
        <dbReference type="ARBA" id="ARBA00023251"/>
    </source>
</evidence>
<keyword evidence="9" id="KW-1185">Reference proteome</keyword>
<reference evidence="9" key="1">
    <citation type="journal article" date="2019" name="Int. J. Syst. Evol. Microbiol.">
        <title>The Global Catalogue of Microorganisms (GCM) 10K type strain sequencing project: providing services to taxonomists for standard genome sequencing and annotation.</title>
        <authorList>
            <consortium name="The Broad Institute Genomics Platform"/>
            <consortium name="The Broad Institute Genome Sequencing Center for Infectious Disease"/>
            <person name="Wu L."/>
            <person name="Ma J."/>
        </authorList>
    </citation>
    <scope>NUCLEOTIDE SEQUENCE [LARGE SCALE GENOMIC DNA]</scope>
    <source>
        <strain evidence="9">CGMCC 1.15399</strain>
    </source>
</reference>
<gene>
    <name evidence="8" type="ORF">ACFSJ0_28635</name>
</gene>
<proteinExistence type="inferred from homology"/>
<dbReference type="GO" id="GO:0005524">
    <property type="term" value="F:ATP binding"/>
    <property type="evidence" value="ECO:0007669"/>
    <property type="project" value="UniProtKB-KW"/>
</dbReference>
<dbReference type="EMBL" id="JBHUCM010000023">
    <property type="protein sequence ID" value="MFD1541052.1"/>
    <property type="molecule type" value="Genomic_DNA"/>
</dbReference>
<keyword evidence="4" id="KW-0547">Nucleotide-binding</keyword>
<dbReference type="InterPro" id="IPR003593">
    <property type="entry name" value="AAA+_ATPase"/>
</dbReference>
<keyword evidence="5 8" id="KW-0067">ATP-binding</keyword>